<name>A0ABU8RVN3_9SPHN</name>
<gene>
    <name evidence="2" type="primary">cutA</name>
    <name evidence="2" type="ORF">WG901_10880</name>
</gene>
<proteinExistence type="inferred from homology"/>
<dbReference type="Gene3D" id="3.30.70.120">
    <property type="match status" value="1"/>
</dbReference>
<comment type="caution">
    <text evidence="2">The sequence shown here is derived from an EMBL/GenBank/DDBJ whole genome shotgun (WGS) entry which is preliminary data.</text>
</comment>
<evidence type="ECO:0000313" key="3">
    <source>
        <dbReference type="Proteomes" id="UP001361239"/>
    </source>
</evidence>
<protein>
    <submittedName>
        <fullName evidence="2">Divalent-cation tolerance protein CutA</fullName>
    </submittedName>
</protein>
<sequence>MQQLGPALIWCPFPDAATAAATAKTLLDERLIACANIVPAMLSLFEWNGERGEATEAGALLKTDAALLQRAIARLGEEHPYEEPAIVAWRCDEAAPATAAWLGALTR</sequence>
<dbReference type="Proteomes" id="UP001361239">
    <property type="component" value="Unassembled WGS sequence"/>
</dbReference>
<dbReference type="EMBL" id="JBBHJZ010000002">
    <property type="protein sequence ID" value="MEJ5977141.1"/>
    <property type="molecule type" value="Genomic_DNA"/>
</dbReference>
<dbReference type="RefSeq" id="WP_339587089.1">
    <property type="nucleotide sequence ID" value="NZ_JBBHJZ010000002.1"/>
</dbReference>
<comment type="similarity">
    <text evidence="1">Belongs to the CutA family.</text>
</comment>
<keyword evidence="3" id="KW-1185">Reference proteome</keyword>
<accession>A0ABU8RVN3</accession>
<dbReference type="SUPFAM" id="SSF54913">
    <property type="entry name" value="GlnB-like"/>
    <property type="match status" value="1"/>
</dbReference>
<organism evidence="2 3">
    <name type="scientific">Novosphingobium anseongense</name>
    <dbReference type="NCBI Taxonomy" id="3133436"/>
    <lineage>
        <taxon>Bacteria</taxon>
        <taxon>Pseudomonadati</taxon>
        <taxon>Pseudomonadota</taxon>
        <taxon>Alphaproteobacteria</taxon>
        <taxon>Sphingomonadales</taxon>
        <taxon>Sphingomonadaceae</taxon>
        <taxon>Novosphingobium</taxon>
    </lineage>
</organism>
<dbReference type="PANTHER" id="PTHR23419">
    <property type="entry name" value="DIVALENT CATION TOLERANCE CUTA-RELATED"/>
    <property type="match status" value="1"/>
</dbReference>
<evidence type="ECO:0000313" key="2">
    <source>
        <dbReference type="EMBL" id="MEJ5977141.1"/>
    </source>
</evidence>
<dbReference type="Pfam" id="PF03091">
    <property type="entry name" value="CutA1"/>
    <property type="match status" value="1"/>
</dbReference>
<dbReference type="InterPro" id="IPR015867">
    <property type="entry name" value="N-reg_PII/ATP_PRibTrfase_C"/>
</dbReference>
<reference evidence="2 3" key="1">
    <citation type="submission" date="2024-03" db="EMBL/GenBank/DDBJ databases">
        <authorList>
            <person name="Jo J.-H."/>
        </authorList>
    </citation>
    <scope>NUCLEOTIDE SEQUENCE [LARGE SCALE GENOMIC DNA]</scope>
    <source>
        <strain evidence="2 3">PS1R-30</strain>
    </source>
</reference>
<dbReference type="PANTHER" id="PTHR23419:SF8">
    <property type="entry name" value="FI09726P"/>
    <property type="match status" value="1"/>
</dbReference>
<dbReference type="InterPro" id="IPR011322">
    <property type="entry name" value="N-reg_PII-like_a/b"/>
</dbReference>
<dbReference type="InterPro" id="IPR004323">
    <property type="entry name" value="Ion_tolerance_CutA"/>
</dbReference>
<evidence type="ECO:0000256" key="1">
    <source>
        <dbReference type="ARBA" id="ARBA00010169"/>
    </source>
</evidence>